<gene>
    <name evidence="1" type="ORF">ERS852523_01931</name>
</gene>
<reference evidence="1 2" key="1">
    <citation type="submission" date="2015-09" db="EMBL/GenBank/DDBJ databases">
        <authorList>
            <consortium name="Pathogen Informatics"/>
        </authorList>
    </citation>
    <scope>NUCLEOTIDE SEQUENCE [LARGE SCALE GENOMIC DNA]</scope>
    <source>
        <strain evidence="1 2">2789STDY5834911</strain>
    </source>
</reference>
<accession>A0A174NXP5</accession>
<dbReference type="Proteomes" id="UP000095712">
    <property type="component" value="Unassembled WGS sequence"/>
</dbReference>
<dbReference type="OrthoDB" id="9781032at2"/>
<evidence type="ECO:0000313" key="2">
    <source>
        <dbReference type="Proteomes" id="UP000095712"/>
    </source>
</evidence>
<organism evidence="1 2">
    <name type="scientific">Blautia wexlerae</name>
    <dbReference type="NCBI Taxonomy" id="418240"/>
    <lineage>
        <taxon>Bacteria</taxon>
        <taxon>Bacillati</taxon>
        <taxon>Bacillota</taxon>
        <taxon>Clostridia</taxon>
        <taxon>Lachnospirales</taxon>
        <taxon>Lachnospiraceae</taxon>
        <taxon>Blautia</taxon>
    </lineage>
</organism>
<sequence length="74" mass="8339">MAEEKKIVCMVTSYKKGTIAVSHAGVRSDWMEQDGPADCVREKIFAVGWKIRPGAVFAYRKTTERYGHYLISGL</sequence>
<protein>
    <submittedName>
        <fullName evidence="1">Uncharacterized protein</fullName>
    </submittedName>
</protein>
<evidence type="ECO:0000313" key="1">
    <source>
        <dbReference type="EMBL" id="CUP53504.1"/>
    </source>
</evidence>
<name>A0A174NXP5_9FIRM</name>
<dbReference type="AlphaFoldDB" id="A0A174NXP5"/>
<dbReference type="RefSeq" id="WP_055151271.1">
    <property type="nucleotide sequence ID" value="NZ_CZAW01000018.1"/>
</dbReference>
<proteinExistence type="predicted"/>
<dbReference type="EMBL" id="CZAW01000018">
    <property type="protein sequence ID" value="CUP53504.1"/>
    <property type="molecule type" value="Genomic_DNA"/>
</dbReference>